<evidence type="ECO:0000256" key="4">
    <source>
        <dbReference type="ARBA" id="ARBA00022989"/>
    </source>
</evidence>
<dbReference type="EMBL" id="JBBYHY010000011">
    <property type="protein sequence ID" value="MEL3955508.1"/>
    <property type="molecule type" value="Genomic_DNA"/>
</dbReference>
<protein>
    <submittedName>
        <fullName evidence="10">FtsX-like permease family protein</fullName>
    </submittedName>
</protein>
<feature type="domain" description="ABC3 transporter permease C-terminal" evidence="8">
    <location>
        <begin position="288"/>
        <end position="398"/>
    </location>
</feature>
<dbReference type="InterPro" id="IPR050250">
    <property type="entry name" value="Macrolide_Exporter_MacB"/>
</dbReference>
<name>A0ABU9JRN2_9GAMM</name>
<evidence type="ECO:0000259" key="9">
    <source>
        <dbReference type="Pfam" id="PF12704"/>
    </source>
</evidence>
<dbReference type="InterPro" id="IPR025857">
    <property type="entry name" value="MacB_PCD"/>
</dbReference>
<dbReference type="Pfam" id="PF12704">
    <property type="entry name" value="MacB_PCD"/>
    <property type="match status" value="1"/>
</dbReference>
<evidence type="ECO:0000313" key="11">
    <source>
        <dbReference type="Proteomes" id="UP001455088"/>
    </source>
</evidence>
<dbReference type="Proteomes" id="UP001455088">
    <property type="component" value="Unassembled WGS sequence"/>
</dbReference>
<evidence type="ECO:0000256" key="5">
    <source>
        <dbReference type="ARBA" id="ARBA00023136"/>
    </source>
</evidence>
<dbReference type="PANTHER" id="PTHR30572">
    <property type="entry name" value="MEMBRANE COMPONENT OF TRANSPORTER-RELATED"/>
    <property type="match status" value="1"/>
</dbReference>
<evidence type="ECO:0000256" key="7">
    <source>
        <dbReference type="SAM" id="Phobius"/>
    </source>
</evidence>
<comment type="caution">
    <text evidence="10">The sequence shown here is derived from an EMBL/GenBank/DDBJ whole genome shotgun (WGS) entry which is preliminary data.</text>
</comment>
<keyword evidence="5 7" id="KW-0472">Membrane</keyword>
<evidence type="ECO:0000313" key="10">
    <source>
        <dbReference type="EMBL" id="MEL3955508.1"/>
    </source>
</evidence>
<dbReference type="RefSeq" id="WP_046273141.1">
    <property type="nucleotide sequence ID" value="NZ_JBBYHY010000011.1"/>
</dbReference>
<keyword evidence="3 7" id="KW-0812">Transmembrane</keyword>
<comment type="similarity">
    <text evidence="6">Belongs to the ABC-4 integral membrane protein family.</text>
</comment>
<feature type="domain" description="MacB-like periplasmic core" evidence="9">
    <location>
        <begin position="35"/>
        <end position="247"/>
    </location>
</feature>
<dbReference type="PANTHER" id="PTHR30572:SF4">
    <property type="entry name" value="ABC TRANSPORTER PERMEASE YTRF"/>
    <property type="match status" value="1"/>
</dbReference>
<feature type="transmembrane region" description="Helical" evidence="7">
    <location>
        <begin position="337"/>
        <end position="358"/>
    </location>
</feature>
<keyword evidence="4 7" id="KW-1133">Transmembrane helix</keyword>
<evidence type="ECO:0000256" key="2">
    <source>
        <dbReference type="ARBA" id="ARBA00022475"/>
    </source>
</evidence>
<dbReference type="InterPro" id="IPR003838">
    <property type="entry name" value="ABC3_permease_C"/>
</dbReference>
<comment type="subcellular location">
    <subcellularLocation>
        <location evidence="1">Cell membrane</location>
        <topology evidence="1">Multi-pass membrane protein</topology>
    </subcellularLocation>
</comment>
<evidence type="ECO:0000256" key="1">
    <source>
        <dbReference type="ARBA" id="ARBA00004651"/>
    </source>
</evidence>
<gene>
    <name evidence="10" type="ORF">AAE039_18270</name>
</gene>
<organism evidence="10 11">
    <name type="scientific">Stenotrophomonas bentonitica</name>
    <dbReference type="NCBI Taxonomy" id="1450134"/>
    <lineage>
        <taxon>Bacteria</taxon>
        <taxon>Pseudomonadati</taxon>
        <taxon>Pseudomonadota</taxon>
        <taxon>Gammaproteobacteria</taxon>
        <taxon>Lysobacterales</taxon>
        <taxon>Lysobacteraceae</taxon>
        <taxon>Stenotrophomonas</taxon>
    </lineage>
</organism>
<evidence type="ECO:0000256" key="6">
    <source>
        <dbReference type="ARBA" id="ARBA00038076"/>
    </source>
</evidence>
<feature type="transmembrane region" description="Helical" evidence="7">
    <location>
        <begin position="20"/>
        <end position="39"/>
    </location>
</feature>
<keyword evidence="11" id="KW-1185">Reference proteome</keyword>
<accession>A0ABU9JRN2</accession>
<feature type="transmembrane region" description="Helical" evidence="7">
    <location>
        <begin position="280"/>
        <end position="308"/>
    </location>
</feature>
<evidence type="ECO:0000259" key="8">
    <source>
        <dbReference type="Pfam" id="PF02687"/>
    </source>
</evidence>
<keyword evidence="2" id="KW-1003">Cell membrane</keyword>
<feature type="transmembrane region" description="Helical" evidence="7">
    <location>
        <begin position="370"/>
        <end position="389"/>
    </location>
</feature>
<dbReference type="Pfam" id="PF02687">
    <property type="entry name" value="FtsX"/>
    <property type="match status" value="1"/>
</dbReference>
<reference evidence="10 11" key="1">
    <citation type="submission" date="2024-04" db="EMBL/GenBank/DDBJ databases">
        <title>Bacterial endophytes with biocontrol capabilities against important plant pathogens.</title>
        <authorList>
            <person name="Alayande K.A."/>
        </authorList>
    </citation>
    <scope>NUCLEOTIDE SEQUENCE [LARGE SCALE GENOMIC DNA]</scope>
    <source>
        <strain evidence="10 11">KV22</strain>
    </source>
</reference>
<proteinExistence type="inferred from homology"/>
<sequence length="406" mass="44439">MDIRPILSTLRRHKTAASLIVLEIALTCAIVCNALFLIGQRIEKINQPSGIAETELIEVRLGGIGPQVNAVARTREDLAALQALPGVKSAVTLNQIPFRNSSWNTSVGLVPDQERPTLSASQYFGREGALDTLGVELIAGRDFQPDEYRDLEVVKNDEAAADEGSAVIVTQAIADKMFPGGDALGKTIYSGSMPLRIIGIVKVLARPTAREGDSQFSMVLPLRTTYDEGFYLIRVTDPTRRDEVLKSAVAALERVDSSRLVHGKYTYEEQRRKYFANDRAMVGLLITVCVALLVVTALGIVGLASFWVQQRTKQIGIRRALGATRSQILRYFQTENFLLATVGIVLGMLMAYTINLWLMNNYELPRMPISYLPIGAVLLWLLGQIAVFGPARRAAAVPPAVATRSA</sequence>
<evidence type="ECO:0000256" key="3">
    <source>
        <dbReference type="ARBA" id="ARBA00022692"/>
    </source>
</evidence>